<comment type="catalytic activity">
    <reaction evidence="5">
        <text>N,N-dimethyl-1,4-phenylenediamine + anthranilate + 2 NAD(+) = 2-(4-dimethylaminophenyl)diazenylbenzoate + 2 NADH + 2 H(+)</text>
        <dbReference type="Rhea" id="RHEA:55872"/>
        <dbReference type="ChEBI" id="CHEBI:15378"/>
        <dbReference type="ChEBI" id="CHEBI:15783"/>
        <dbReference type="ChEBI" id="CHEBI:16567"/>
        <dbReference type="ChEBI" id="CHEBI:57540"/>
        <dbReference type="ChEBI" id="CHEBI:57945"/>
        <dbReference type="ChEBI" id="CHEBI:71579"/>
        <dbReference type="EC" id="1.7.1.17"/>
    </reaction>
    <physiologicalReaction direction="right-to-left" evidence="5">
        <dbReference type="Rhea" id="RHEA:55874"/>
    </physiologicalReaction>
</comment>
<evidence type="ECO:0000256" key="2">
    <source>
        <dbReference type="ARBA" id="ARBA00022643"/>
    </source>
</evidence>
<dbReference type="HAMAP" id="MF_01216">
    <property type="entry name" value="Azoreductase_type1"/>
    <property type="match status" value="1"/>
</dbReference>
<dbReference type="PANTHER" id="PTHR43741:SF7">
    <property type="entry name" value="FMN-DEPENDENT NADH:QUINONE OXIDOREDUCTASE"/>
    <property type="match status" value="1"/>
</dbReference>
<comment type="subunit">
    <text evidence="6">Homodimer.</text>
</comment>
<feature type="binding site" evidence="6">
    <location>
        <begin position="17"/>
        <end position="19"/>
    </location>
    <ligand>
        <name>FMN</name>
        <dbReference type="ChEBI" id="CHEBI:58210"/>
    </ligand>
</feature>
<dbReference type="EMBL" id="AEBR01000102">
    <property type="protein sequence ID" value="EFM81634.1"/>
    <property type="molecule type" value="Genomic_DNA"/>
</dbReference>
<dbReference type="GO" id="GO:0016652">
    <property type="term" value="F:oxidoreductase activity, acting on NAD(P)H as acceptor"/>
    <property type="evidence" value="ECO:0007669"/>
    <property type="project" value="UniProtKB-UniRule"/>
</dbReference>
<feature type="domain" description="Flavodoxin-like fold" evidence="7">
    <location>
        <begin position="2"/>
        <end position="201"/>
    </location>
</feature>
<gene>
    <name evidence="6 8" type="primary">azoR</name>
    <name evidence="8" type="ORF">HMPREF9498_02776</name>
</gene>
<dbReference type="EC" id="1.6.5.-" evidence="6"/>
<dbReference type="Pfam" id="PF02525">
    <property type="entry name" value="Flavodoxin_2"/>
    <property type="match status" value="1"/>
</dbReference>
<name>A0A125W2W3_ENTFL</name>
<dbReference type="PANTHER" id="PTHR43741">
    <property type="entry name" value="FMN-DEPENDENT NADH-AZOREDUCTASE 1"/>
    <property type="match status" value="1"/>
</dbReference>
<protein>
    <recommendedName>
        <fullName evidence="6">FMN dependent NADH:quinone oxidoreductase</fullName>
        <ecNumber evidence="6">1.6.5.-</ecNumber>
    </recommendedName>
    <alternativeName>
        <fullName evidence="6">Azo-dye reductase</fullName>
    </alternativeName>
    <alternativeName>
        <fullName evidence="6">FMN-dependent NADH-azo compound oxidoreductase</fullName>
    </alternativeName>
    <alternativeName>
        <fullName evidence="6">FMN-dependent NADH-azoreductase</fullName>
        <ecNumber evidence="6">1.7.1.17</ecNumber>
    </alternativeName>
</protein>
<evidence type="ECO:0000313" key="9">
    <source>
        <dbReference type="Proteomes" id="UP000004846"/>
    </source>
</evidence>
<evidence type="ECO:0000313" key="8">
    <source>
        <dbReference type="EMBL" id="EFM81634.1"/>
    </source>
</evidence>
<comment type="caution">
    <text evidence="6">Lacks conserved residue(s) required for the propagation of feature annotation.</text>
</comment>
<comment type="function">
    <text evidence="6">Also exhibits azoreductase activity. Catalyzes the reductive cleavage of the azo bond in aromatic azo compounds to the corresponding amines.</text>
</comment>
<comment type="similarity">
    <text evidence="6">Belongs to the azoreductase type 1 family.</text>
</comment>
<comment type="function">
    <text evidence="6">Quinone reductase that provides resistance to thiol-specific stress caused by electrophilic quinones.</text>
</comment>
<dbReference type="HOGENOM" id="CLU_088964_3_0_9"/>
<evidence type="ECO:0000256" key="4">
    <source>
        <dbReference type="ARBA" id="ARBA00023027"/>
    </source>
</evidence>
<dbReference type="AlphaFoldDB" id="A0A125W2W3"/>
<dbReference type="SUPFAM" id="SSF52218">
    <property type="entry name" value="Flavoproteins"/>
    <property type="match status" value="1"/>
</dbReference>
<dbReference type="RefSeq" id="WP_002367152.1">
    <property type="nucleotide sequence ID" value="NZ_GL454487.1"/>
</dbReference>
<evidence type="ECO:0000256" key="5">
    <source>
        <dbReference type="ARBA" id="ARBA00048542"/>
    </source>
</evidence>
<dbReference type="GO" id="GO:0016655">
    <property type="term" value="F:oxidoreductase activity, acting on NAD(P)H, quinone or similar compound as acceptor"/>
    <property type="evidence" value="ECO:0007669"/>
    <property type="project" value="InterPro"/>
</dbReference>
<organism evidence="8 9">
    <name type="scientific">Enterococcus faecalis TX4248</name>
    <dbReference type="NCBI Taxonomy" id="749495"/>
    <lineage>
        <taxon>Bacteria</taxon>
        <taxon>Bacillati</taxon>
        <taxon>Bacillota</taxon>
        <taxon>Bacilli</taxon>
        <taxon>Lactobacillales</taxon>
        <taxon>Enterococcaceae</taxon>
        <taxon>Enterococcus</taxon>
    </lineage>
</organism>
<keyword evidence="1 6" id="KW-0285">Flavoprotein</keyword>
<comment type="caution">
    <text evidence="8">The sequence shown here is derived from an EMBL/GenBank/DDBJ whole genome shotgun (WGS) entry which is preliminary data.</text>
</comment>
<accession>A0A125W2W3</accession>
<evidence type="ECO:0000256" key="3">
    <source>
        <dbReference type="ARBA" id="ARBA00023002"/>
    </source>
</evidence>
<comment type="cofactor">
    <cofactor evidence="6">
        <name>FMN</name>
        <dbReference type="ChEBI" id="CHEBI:58210"/>
    </cofactor>
    <text evidence="6">Binds 1 FMN per subunit.</text>
</comment>
<keyword evidence="3 6" id="KW-0560">Oxidoreductase</keyword>
<dbReference type="EC" id="1.7.1.17" evidence="6"/>
<evidence type="ECO:0000259" key="7">
    <source>
        <dbReference type="Pfam" id="PF02525"/>
    </source>
</evidence>
<dbReference type="InterPro" id="IPR029039">
    <property type="entry name" value="Flavoprotein-like_sf"/>
</dbReference>
<comment type="catalytic activity">
    <reaction evidence="6">
        <text>2 a quinone + NADH + H(+) = 2 a 1,4-benzosemiquinone + NAD(+)</text>
        <dbReference type="Rhea" id="RHEA:65952"/>
        <dbReference type="ChEBI" id="CHEBI:15378"/>
        <dbReference type="ChEBI" id="CHEBI:57540"/>
        <dbReference type="ChEBI" id="CHEBI:57945"/>
        <dbReference type="ChEBI" id="CHEBI:132124"/>
        <dbReference type="ChEBI" id="CHEBI:134225"/>
    </reaction>
</comment>
<evidence type="ECO:0000256" key="1">
    <source>
        <dbReference type="ARBA" id="ARBA00022630"/>
    </source>
</evidence>
<dbReference type="Gene3D" id="3.40.50.360">
    <property type="match status" value="1"/>
</dbReference>
<feature type="binding site" evidence="6">
    <location>
        <begin position="148"/>
        <end position="151"/>
    </location>
    <ligand>
        <name>FMN</name>
        <dbReference type="ChEBI" id="CHEBI:58210"/>
    </ligand>
</feature>
<dbReference type="InterPro" id="IPR050104">
    <property type="entry name" value="FMN-dep_NADH:Q_OxRdtase_AzoR1"/>
</dbReference>
<dbReference type="GeneID" id="60894603"/>
<dbReference type="Proteomes" id="UP000004846">
    <property type="component" value="Unassembled WGS sequence"/>
</dbReference>
<proteinExistence type="inferred from homology"/>
<reference evidence="8 9" key="1">
    <citation type="submission" date="2010-07" db="EMBL/GenBank/DDBJ databases">
        <authorList>
            <person name="Sid Ahmed O."/>
        </authorList>
    </citation>
    <scope>NUCLEOTIDE SEQUENCE [LARGE SCALE GENOMIC DNA]</scope>
    <source>
        <strain evidence="8 9">TX4248</strain>
    </source>
</reference>
<keyword evidence="4 6" id="KW-0520">NAD</keyword>
<dbReference type="InterPro" id="IPR023048">
    <property type="entry name" value="NADH:quinone_OxRdtase_FMN_depd"/>
</dbReference>
<evidence type="ECO:0000256" key="6">
    <source>
        <dbReference type="HAMAP-Rule" id="MF_01216"/>
    </source>
</evidence>
<feature type="binding site" evidence="6">
    <location>
        <begin position="104"/>
        <end position="107"/>
    </location>
    <ligand>
        <name>FMN</name>
        <dbReference type="ChEBI" id="CHEBI:58210"/>
    </ligand>
</feature>
<dbReference type="GO" id="GO:0009055">
    <property type="term" value="F:electron transfer activity"/>
    <property type="evidence" value="ECO:0007669"/>
    <property type="project" value="UniProtKB-UniRule"/>
</dbReference>
<dbReference type="InterPro" id="IPR003680">
    <property type="entry name" value="Flavodoxin_fold"/>
</dbReference>
<dbReference type="SMR" id="A0A125W2W3"/>
<keyword evidence="2 6" id="KW-0288">FMN</keyword>
<dbReference type="GO" id="GO:0010181">
    <property type="term" value="F:FMN binding"/>
    <property type="evidence" value="ECO:0007669"/>
    <property type="project" value="UniProtKB-UniRule"/>
</dbReference>
<sequence length="208" mass="23221">MSKLLVVKAHPLTKEESRSVRALETFLASYRETNPSDEIEILDVYAPETNMPEIDEELLSAWGALRAGAAFETLSENQQQKVARFNELTDQFLSADKVVIANPMWNLNVPTRLKAWVDTINVAGKTFQYTAEGPKPLTSGKKALHIQSNGGFYEGKDFASQYIKAILNFIGVDQVDGLFIEGIDHFPDRAEELLNTAMTKATEYGKTF</sequence>